<evidence type="ECO:0000256" key="2">
    <source>
        <dbReference type="ARBA" id="ARBA00012438"/>
    </source>
</evidence>
<dbReference type="Gene3D" id="3.30.450.20">
    <property type="entry name" value="PAS domain"/>
    <property type="match status" value="1"/>
</dbReference>
<keyword evidence="3" id="KW-0597">Phosphoprotein</keyword>
<sequence length="481" mass="54692">MSVFPLGIRFFLVLVSLFFLPPEYRFYLIPGAGVYLLLQALLFLFGARYLREAVFFWLGRALDFGFILGLIGLTGGAESPFIFFIFLPSLETAFSGNRLRTDLTSLVALLGLFYFFFRSEHPGLRHWLQFFVYVGALGVTGFLALKLSSLRSELSRQEDIRRNLLDSLSAGLVFLDRNMRILSWNPRAREILPGLEKGVPLSRVVGSEIRPNSSRGEMRQGGIILGYSLFPIRRNSEILGWGFLFQDITEVREKEEKLREAQRLASLGSMAAGLIHEIKNPLATISGGIEFLRERLGNPPDLAPILEVISRESERLNRLVTNFLFFARPERGETEIFSPRELMEEILKADPAFFSRVRLERDLPPGRVRANREQWRQIWENLLRNAVEAALEGPSPRVKVRGFFEDHYFVFRVEDSGPGIPEEVRSRLFDPFFTTKARGTGLGLAVVYRIVENLKGELKYFSGPEGGTVFEVRIPGVKVES</sequence>
<reference evidence="11" key="1">
    <citation type="journal article" date="2020" name="mSystems">
        <title>Genome- and Community-Level Interaction Insights into Carbon Utilization and Element Cycling Functions of Hydrothermarchaeota in Hydrothermal Sediment.</title>
        <authorList>
            <person name="Zhou Z."/>
            <person name="Liu Y."/>
            <person name="Xu W."/>
            <person name="Pan J."/>
            <person name="Luo Z.H."/>
            <person name="Li M."/>
        </authorList>
    </citation>
    <scope>NUCLEOTIDE SEQUENCE [LARGE SCALE GENOMIC DNA]</scope>
    <source>
        <strain evidence="11">HyVt-483</strain>
    </source>
</reference>
<keyword evidence="9" id="KW-0812">Transmembrane</keyword>
<dbReference type="GO" id="GO:0005524">
    <property type="term" value="F:ATP binding"/>
    <property type="evidence" value="ECO:0007669"/>
    <property type="project" value="UniProtKB-KW"/>
</dbReference>
<dbReference type="SMART" id="SM00387">
    <property type="entry name" value="HATPase_c"/>
    <property type="match status" value="1"/>
</dbReference>
<keyword evidence="4" id="KW-0808">Transferase</keyword>
<keyword evidence="6" id="KW-0418">Kinase</keyword>
<dbReference type="InterPro" id="IPR003594">
    <property type="entry name" value="HATPase_dom"/>
</dbReference>
<keyword evidence="5" id="KW-0547">Nucleotide-binding</keyword>
<evidence type="ECO:0000256" key="6">
    <source>
        <dbReference type="ARBA" id="ARBA00022777"/>
    </source>
</evidence>
<keyword evidence="9" id="KW-0472">Membrane</keyword>
<dbReference type="Gene3D" id="1.10.287.130">
    <property type="match status" value="1"/>
</dbReference>
<feature type="transmembrane region" description="Helical" evidence="9">
    <location>
        <begin position="66"/>
        <end position="87"/>
    </location>
</feature>
<evidence type="ECO:0000256" key="8">
    <source>
        <dbReference type="ARBA" id="ARBA00023012"/>
    </source>
</evidence>
<evidence type="ECO:0000259" key="10">
    <source>
        <dbReference type="PROSITE" id="PS50109"/>
    </source>
</evidence>
<dbReference type="EMBL" id="DRMH01000054">
    <property type="protein sequence ID" value="HFC97667.1"/>
    <property type="molecule type" value="Genomic_DNA"/>
</dbReference>
<dbReference type="InterPro" id="IPR003661">
    <property type="entry name" value="HisK_dim/P_dom"/>
</dbReference>
<dbReference type="PANTHER" id="PTHR43065:SF10">
    <property type="entry name" value="PEROXIDE STRESS-ACTIVATED HISTIDINE KINASE MAK3"/>
    <property type="match status" value="1"/>
</dbReference>
<comment type="caution">
    <text evidence="11">The sequence shown here is derived from an EMBL/GenBank/DDBJ whole genome shotgun (WGS) entry which is preliminary data.</text>
</comment>
<proteinExistence type="predicted"/>
<dbReference type="InterPro" id="IPR036097">
    <property type="entry name" value="HisK_dim/P_sf"/>
</dbReference>
<dbReference type="SUPFAM" id="SSF55874">
    <property type="entry name" value="ATPase domain of HSP90 chaperone/DNA topoisomerase II/histidine kinase"/>
    <property type="match status" value="1"/>
</dbReference>
<evidence type="ECO:0000256" key="5">
    <source>
        <dbReference type="ARBA" id="ARBA00022741"/>
    </source>
</evidence>
<dbReference type="PANTHER" id="PTHR43065">
    <property type="entry name" value="SENSOR HISTIDINE KINASE"/>
    <property type="match status" value="1"/>
</dbReference>
<dbReference type="InterPro" id="IPR004358">
    <property type="entry name" value="Sig_transdc_His_kin-like_C"/>
</dbReference>
<organism evidence="11">
    <name type="scientific">Thermosulfurimonas dismutans</name>
    <dbReference type="NCBI Taxonomy" id="999894"/>
    <lineage>
        <taxon>Bacteria</taxon>
        <taxon>Pseudomonadati</taxon>
        <taxon>Thermodesulfobacteriota</taxon>
        <taxon>Thermodesulfobacteria</taxon>
        <taxon>Thermodesulfobacteriales</taxon>
        <taxon>Thermodesulfobacteriaceae</taxon>
        <taxon>Thermosulfurimonas</taxon>
    </lineage>
</organism>
<name>A0A7C3CFV4_9BACT</name>
<feature type="transmembrane region" description="Helical" evidence="9">
    <location>
        <begin position="99"/>
        <end position="117"/>
    </location>
</feature>
<evidence type="ECO:0000256" key="1">
    <source>
        <dbReference type="ARBA" id="ARBA00000085"/>
    </source>
</evidence>
<feature type="transmembrane region" description="Helical" evidence="9">
    <location>
        <begin position="129"/>
        <end position="147"/>
    </location>
</feature>
<dbReference type="SMART" id="SM00388">
    <property type="entry name" value="HisKA"/>
    <property type="match status" value="1"/>
</dbReference>
<gene>
    <name evidence="11" type="ORF">ENJ40_04295</name>
</gene>
<feature type="transmembrane region" description="Helical" evidence="9">
    <location>
        <begin position="26"/>
        <end position="46"/>
    </location>
</feature>
<dbReference type="AlphaFoldDB" id="A0A7C3CFV4"/>
<dbReference type="PROSITE" id="PS50109">
    <property type="entry name" value="HIS_KIN"/>
    <property type="match status" value="1"/>
</dbReference>
<dbReference type="SUPFAM" id="SSF55785">
    <property type="entry name" value="PYP-like sensor domain (PAS domain)"/>
    <property type="match status" value="1"/>
</dbReference>
<dbReference type="SUPFAM" id="SSF47384">
    <property type="entry name" value="Homodimeric domain of signal transducing histidine kinase"/>
    <property type="match status" value="1"/>
</dbReference>
<evidence type="ECO:0000256" key="4">
    <source>
        <dbReference type="ARBA" id="ARBA00022679"/>
    </source>
</evidence>
<feature type="domain" description="Histidine kinase" evidence="10">
    <location>
        <begin position="273"/>
        <end position="478"/>
    </location>
</feature>
<dbReference type="InterPro" id="IPR005467">
    <property type="entry name" value="His_kinase_dom"/>
</dbReference>
<evidence type="ECO:0000256" key="7">
    <source>
        <dbReference type="ARBA" id="ARBA00022840"/>
    </source>
</evidence>
<dbReference type="Gene3D" id="3.30.565.10">
    <property type="entry name" value="Histidine kinase-like ATPase, C-terminal domain"/>
    <property type="match status" value="1"/>
</dbReference>
<evidence type="ECO:0000256" key="3">
    <source>
        <dbReference type="ARBA" id="ARBA00022553"/>
    </source>
</evidence>
<evidence type="ECO:0000256" key="9">
    <source>
        <dbReference type="SAM" id="Phobius"/>
    </source>
</evidence>
<dbReference type="InterPro" id="IPR035965">
    <property type="entry name" value="PAS-like_dom_sf"/>
</dbReference>
<evidence type="ECO:0000313" key="11">
    <source>
        <dbReference type="EMBL" id="HFC97667.1"/>
    </source>
</evidence>
<accession>A0A7C3CFV4</accession>
<dbReference type="EC" id="2.7.13.3" evidence="2"/>
<dbReference type="CDD" id="cd00082">
    <property type="entry name" value="HisKA"/>
    <property type="match status" value="1"/>
</dbReference>
<dbReference type="Pfam" id="PF02518">
    <property type="entry name" value="HATPase_c"/>
    <property type="match status" value="1"/>
</dbReference>
<dbReference type="InterPro" id="IPR036890">
    <property type="entry name" value="HATPase_C_sf"/>
</dbReference>
<dbReference type="GO" id="GO:0000155">
    <property type="term" value="F:phosphorelay sensor kinase activity"/>
    <property type="evidence" value="ECO:0007669"/>
    <property type="project" value="InterPro"/>
</dbReference>
<comment type="catalytic activity">
    <reaction evidence="1">
        <text>ATP + protein L-histidine = ADP + protein N-phospho-L-histidine.</text>
        <dbReference type="EC" id="2.7.13.3"/>
    </reaction>
</comment>
<keyword evidence="9" id="KW-1133">Transmembrane helix</keyword>
<dbReference type="Pfam" id="PF00512">
    <property type="entry name" value="HisKA"/>
    <property type="match status" value="1"/>
</dbReference>
<keyword evidence="7" id="KW-0067">ATP-binding</keyword>
<dbReference type="Proteomes" id="UP000886043">
    <property type="component" value="Unassembled WGS sequence"/>
</dbReference>
<feature type="transmembrane region" description="Helical" evidence="9">
    <location>
        <begin position="6"/>
        <end position="21"/>
    </location>
</feature>
<dbReference type="PRINTS" id="PR00344">
    <property type="entry name" value="BCTRLSENSOR"/>
</dbReference>
<protein>
    <recommendedName>
        <fullName evidence="2">histidine kinase</fullName>
        <ecNumber evidence="2">2.7.13.3</ecNumber>
    </recommendedName>
</protein>
<keyword evidence="8" id="KW-0902">Two-component regulatory system</keyword>